<name>A0A285NPV2_9AQUI</name>
<dbReference type="EMBL" id="OBEI01000015">
    <property type="protein sequence ID" value="SNZ11560.1"/>
    <property type="molecule type" value="Genomic_DNA"/>
</dbReference>
<evidence type="ECO:0000256" key="1">
    <source>
        <dbReference type="ARBA" id="ARBA00005233"/>
    </source>
</evidence>
<reference evidence="5" key="1">
    <citation type="submission" date="2017-09" db="EMBL/GenBank/DDBJ databases">
        <authorList>
            <person name="Varghese N."/>
            <person name="Submissions S."/>
        </authorList>
    </citation>
    <scope>NUCLEOTIDE SEQUENCE [LARGE SCALE GENOMIC DNA]</scope>
    <source>
        <strain evidence="5">DSM 15103</strain>
    </source>
</reference>
<protein>
    <submittedName>
        <fullName evidence="4">Type IV pilus assembly protein PilA</fullName>
    </submittedName>
</protein>
<dbReference type="Pfam" id="PF07963">
    <property type="entry name" value="N_methyl"/>
    <property type="match status" value="1"/>
</dbReference>
<accession>A0A285NPV2</accession>
<evidence type="ECO:0000256" key="2">
    <source>
        <dbReference type="ARBA" id="ARBA00022481"/>
    </source>
</evidence>
<dbReference type="PANTHER" id="PTHR30093:SF34">
    <property type="entry name" value="PREPILIN PEPTIDASE-DEPENDENT PROTEIN D"/>
    <property type="match status" value="1"/>
</dbReference>
<dbReference type="InterPro" id="IPR045584">
    <property type="entry name" value="Pilin-like"/>
</dbReference>
<dbReference type="Proteomes" id="UP000219036">
    <property type="component" value="Unassembled WGS sequence"/>
</dbReference>
<dbReference type="OrthoDB" id="9836304at2"/>
<evidence type="ECO:0000313" key="4">
    <source>
        <dbReference type="EMBL" id="SNZ11560.1"/>
    </source>
</evidence>
<comment type="similarity">
    <text evidence="1">Belongs to the N-Me-Phe pilin family.</text>
</comment>
<dbReference type="SUPFAM" id="SSF54523">
    <property type="entry name" value="Pili subunits"/>
    <property type="match status" value="1"/>
</dbReference>
<keyword evidence="3" id="KW-1133">Transmembrane helix</keyword>
<sequence length="139" mass="14872">MMRKSGGFTLVELLIVIAIISILASIALPIYLSYRQKARVASQALPYAEECTREIIEYCMNLKPSSSTNINIPDLSLSGCSNQALSSFNTNLTVTGSFQCEPDGVISSGSVNARLGSVDNFTAKCIITDNGIKCAVVNE</sequence>
<dbReference type="InterPro" id="IPR012902">
    <property type="entry name" value="N_methyl_site"/>
</dbReference>
<keyword evidence="5" id="KW-1185">Reference proteome</keyword>
<dbReference type="Gene3D" id="3.30.700.10">
    <property type="entry name" value="Glycoprotein, Type 4 Pilin"/>
    <property type="match status" value="1"/>
</dbReference>
<proteinExistence type="inferred from homology"/>
<keyword evidence="2" id="KW-0488">Methylation</keyword>
<dbReference type="PROSITE" id="PS00409">
    <property type="entry name" value="PROKAR_NTER_METHYL"/>
    <property type="match status" value="1"/>
</dbReference>
<gene>
    <name evidence="4" type="ORF">SAMN06265182_2079</name>
</gene>
<evidence type="ECO:0000256" key="3">
    <source>
        <dbReference type="SAM" id="Phobius"/>
    </source>
</evidence>
<dbReference type="PANTHER" id="PTHR30093">
    <property type="entry name" value="GENERAL SECRETION PATHWAY PROTEIN G"/>
    <property type="match status" value="1"/>
</dbReference>
<organism evidence="4 5">
    <name type="scientific">Persephonella hydrogeniphila</name>
    <dbReference type="NCBI Taxonomy" id="198703"/>
    <lineage>
        <taxon>Bacteria</taxon>
        <taxon>Pseudomonadati</taxon>
        <taxon>Aquificota</taxon>
        <taxon>Aquificia</taxon>
        <taxon>Aquificales</taxon>
        <taxon>Hydrogenothermaceae</taxon>
        <taxon>Persephonella</taxon>
    </lineage>
</organism>
<keyword evidence="3" id="KW-0812">Transmembrane</keyword>
<evidence type="ECO:0000313" key="5">
    <source>
        <dbReference type="Proteomes" id="UP000219036"/>
    </source>
</evidence>
<dbReference type="NCBIfam" id="TIGR02532">
    <property type="entry name" value="IV_pilin_GFxxxE"/>
    <property type="match status" value="1"/>
</dbReference>
<feature type="transmembrane region" description="Helical" evidence="3">
    <location>
        <begin position="6"/>
        <end position="32"/>
    </location>
</feature>
<keyword evidence="3" id="KW-0472">Membrane</keyword>
<dbReference type="AlphaFoldDB" id="A0A285NPV2"/>
<dbReference type="RefSeq" id="WP_097001218.1">
    <property type="nucleotide sequence ID" value="NZ_OBEI01000015.1"/>
</dbReference>